<keyword evidence="2" id="KW-1185">Reference proteome</keyword>
<gene>
    <name evidence="3" type="primary">LOC112454611</name>
</gene>
<dbReference type="Pfam" id="PF14214">
    <property type="entry name" value="Helitron_like_N"/>
    <property type="match status" value="1"/>
</dbReference>
<evidence type="ECO:0000259" key="1">
    <source>
        <dbReference type="Pfam" id="PF14214"/>
    </source>
</evidence>
<dbReference type="PANTHER" id="PTHR45786:SF74">
    <property type="entry name" value="ATP-DEPENDENT DNA HELICASE"/>
    <property type="match status" value="1"/>
</dbReference>
<dbReference type="PANTHER" id="PTHR45786">
    <property type="entry name" value="DNA BINDING PROTEIN-LIKE"/>
    <property type="match status" value="1"/>
</dbReference>
<reference evidence="3" key="1">
    <citation type="submission" date="2025-08" db="UniProtKB">
        <authorList>
            <consortium name="RefSeq"/>
        </authorList>
    </citation>
    <scope>IDENTIFICATION</scope>
    <source>
        <tissue evidence="3">Whole body</tissue>
    </source>
</reference>
<name>A0A6J1PQ59_9HYME</name>
<dbReference type="GeneID" id="112454611"/>
<sequence length="488" mass="56471">MQTENLLTLIEVASIANKVALVIVGQQFDQRDIVLQSHDNKLRRISEIHRLYDALQYPLLFCRGEDGYSITIPQRDPQTKLPLKNLVSAASFYSYRIMIRKGEVNHLVYFRSLFSQFLINMYAKIETERLNYIRNNQAQLRADSYIHLRDVVGRQDADVAQLGQMVVLPSSFTEGPRYMHERTQDAMTYVRYHGRPDLFITFTCNPKWKDITDALLPGQKSHDRHDIIARVFHLKVKKMMALLNKGSLFGKVCCFMYSVEWQKRGLLYIHILLWLEQQRIFPDMIDKVICAKIPDPVQDSLLHNIVKANMINDTCGGLNHNSPCMKEGRCSKRYPRILLNDTQTGDNGYPLYQRRSPADGGFTVEINGIELDNCWVVPYNLVLLRSFNAHVNVELCSSVKSIKYICKYVNKGSDQAVFALESEKDEVKLYESGRYISSSEAIWRILAFPIHKRYPTVFHLAVHLENGQRVYFNSKNLAERLNNPPQQN</sequence>
<protein>
    <submittedName>
        <fullName evidence="3">Uncharacterized protein LOC112454611</fullName>
    </submittedName>
</protein>
<proteinExistence type="predicted"/>
<dbReference type="OrthoDB" id="7553485at2759"/>
<accession>A0A6J1PQ59</accession>
<dbReference type="Proteomes" id="UP000504618">
    <property type="component" value="Unplaced"/>
</dbReference>
<organism evidence="2 3">
    <name type="scientific">Temnothorax curvispinosus</name>
    <dbReference type="NCBI Taxonomy" id="300111"/>
    <lineage>
        <taxon>Eukaryota</taxon>
        <taxon>Metazoa</taxon>
        <taxon>Ecdysozoa</taxon>
        <taxon>Arthropoda</taxon>
        <taxon>Hexapoda</taxon>
        <taxon>Insecta</taxon>
        <taxon>Pterygota</taxon>
        <taxon>Neoptera</taxon>
        <taxon>Endopterygota</taxon>
        <taxon>Hymenoptera</taxon>
        <taxon>Apocrita</taxon>
        <taxon>Aculeata</taxon>
        <taxon>Formicoidea</taxon>
        <taxon>Formicidae</taxon>
        <taxon>Myrmicinae</taxon>
        <taxon>Temnothorax</taxon>
    </lineage>
</organism>
<evidence type="ECO:0000313" key="3">
    <source>
        <dbReference type="RefSeq" id="XP_024871877.1"/>
    </source>
</evidence>
<feature type="domain" description="Helitron helicase-like" evidence="1">
    <location>
        <begin position="92"/>
        <end position="273"/>
    </location>
</feature>
<dbReference type="RefSeq" id="XP_024871877.1">
    <property type="nucleotide sequence ID" value="XM_025016109.1"/>
</dbReference>
<dbReference type="InterPro" id="IPR025476">
    <property type="entry name" value="Helitron_helicase-like"/>
</dbReference>
<dbReference type="AlphaFoldDB" id="A0A6J1PQ59"/>
<evidence type="ECO:0000313" key="2">
    <source>
        <dbReference type="Proteomes" id="UP000504618"/>
    </source>
</evidence>